<reference evidence="1 2" key="1">
    <citation type="submission" date="2021-06" db="EMBL/GenBank/DDBJ databases">
        <title>Caerostris extrusa draft genome.</title>
        <authorList>
            <person name="Kono N."/>
            <person name="Arakawa K."/>
        </authorList>
    </citation>
    <scope>NUCLEOTIDE SEQUENCE [LARGE SCALE GENOMIC DNA]</scope>
</reference>
<evidence type="ECO:0000313" key="1">
    <source>
        <dbReference type="EMBL" id="GIZ04774.1"/>
    </source>
</evidence>
<dbReference type="AlphaFoldDB" id="A0AAV4YCX0"/>
<gene>
    <name evidence="1" type="ORF">CEXT_568611</name>
</gene>
<comment type="caution">
    <text evidence="1">The sequence shown here is derived from an EMBL/GenBank/DDBJ whole genome shotgun (WGS) entry which is preliminary data.</text>
</comment>
<name>A0AAV4YCX0_CAEEX</name>
<evidence type="ECO:0000313" key="2">
    <source>
        <dbReference type="Proteomes" id="UP001054945"/>
    </source>
</evidence>
<dbReference type="Proteomes" id="UP001054945">
    <property type="component" value="Unassembled WGS sequence"/>
</dbReference>
<keyword evidence="2" id="KW-1185">Reference proteome</keyword>
<proteinExistence type="predicted"/>
<sequence>MDASPIRSGSLRDVRSRSINRWARCKDSAMGTTVRDPSLLINHFRALKRGRTSKSLIQCPGVNAAISYSSSISISPIAN</sequence>
<organism evidence="1 2">
    <name type="scientific">Caerostris extrusa</name>
    <name type="common">Bark spider</name>
    <name type="synonym">Caerostris bankana</name>
    <dbReference type="NCBI Taxonomy" id="172846"/>
    <lineage>
        <taxon>Eukaryota</taxon>
        <taxon>Metazoa</taxon>
        <taxon>Ecdysozoa</taxon>
        <taxon>Arthropoda</taxon>
        <taxon>Chelicerata</taxon>
        <taxon>Arachnida</taxon>
        <taxon>Araneae</taxon>
        <taxon>Araneomorphae</taxon>
        <taxon>Entelegynae</taxon>
        <taxon>Araneoidea</taxon>
        <taxon>Araneidae</taxon>
        <taxon>Caerostris</taxon>
    </lineage>
</organism>
<dbReference type="EMBL" id="BPLR01019133">
    <property type="protein sequence ID" value="GIZ04774.1"/>
    <property type="molecule type" value="Genomic_DNA"/>
</dbReference>
<accession>A0AAV4YCX0</accession>
<protein>
    <submittedName>
        <fullName evidence="1">Uncharacterized protein</fullName>
    </submittedName>
</protein>